<evidence type="ECO:0000313" key="3">
    <source>
        <dbReference type="Proteomes" id="UP001151287"/>
    </source>
</evidence>
<dbReference type="InterPro" id="IPR043502">
    <property type="entry name" value="DNA/RNA_pol_sf"/>
</dbReference>
<dbReference type="AlphaFoldDB" id="A0A9Q0D222"/>
<dbReference type="Pfam" id="PF13966">
    <property type="entry name" value="zf-RVT"/>
    <property type="match status" value="1"/>
</dbReference>
<comment type="caution">
    <text evidence="2">The sequence shown here is derived from an EMBL/GenBank/DDBJ whole genome shotgun (WGS) entry which is preliminary data.</text>
</comment>
<feature type="domain" description="Reverse transcriptase" evidence="1">
    <location>
        <begin position="205"/>
        <end position="481"/>
    </location>
</feature>
<evidence type="ECO:0000259" key="1">
    <source>
        <dbReference type="PROSITE" id="PS50878"/>
    </source>
</evidence>
<dbReference type="Proteomes" id="UP001151287">
    <property type="component" value="Unassembled WGS sequence"/>
</dbReference>
<accession>A0A9Q0D222</accession>
<sequence>MFAQYSLIMHNLNSWHKSNFSHVQINLTNAKTFISLFDSLEEARNLTSLEFKLRTLLREHAFHLANIIESRWHQRARVQWLKCGDRNTRFFHATASAKLRKKCINLLEVDGQAITNPNEILHAFTVFYQKLLGSTSATYPCSIDTLYGDRPLLSELAAPFTQFEIKKAVCKLSGNKASGPDGLPNEFAKLKWDTIHVDLVEAFNNLHRGSLNLQELNLAHITLLPKQQNATSLIDYRLISIINYLPKLISKVLAIRLTHHIKDLVSSSQSGFIKGRKLQENFLGAREIVCHLVKCKQPAILLKLDFFKAFDTVNWHFLYSVLAAFGIPPKFIAWVRLLLSTATSSVLINGQVGPVFQHHQGLRQGDPLSPFLFILVADVLAKMCNAVATSVPFAISNRLASPFHILQFADDTLIFCTEKGKAVQALKLTLTIFSLCSGLNLNLAKSTFVPFNLSHNNITSVEQILLCEHSYLPLTYLGLPLTFTRPSRDLFQGLIEKIDKKLAGWKFKLLSRAGRLTLVTSVLSSIPTFYMSVFRLPSWVIKEIDKRRRSFLWGKSNNNGKGIPLLAWDRVCLPKVVGGLGVLNLRIMNTSLMLKWLWLLYTKPSAQWPTIAQLLISSRNSTAPIAWKTHGSFFWKDLLKLRHIFTIATATNIADGKKTLFWYANWGSGHLHYFSSSSKPPNPNITVFKVLSDRIAALPSPWQEQTQLAISNLHALQASMSTREADGLEWIWGSSGKFSVNSAYKMLILAGKTYSGALGIWSIKVPPTVKIFAVLLFYNKLLTQEVLLKRNIPFDVGCALCKQGLLETATHLFCQCSYAVELWSKVRMHFPSQLSVSHPDVHTFLTNALLVNTGSSSLLKATISITFLWAIWLERNNRTFRNEERGVDTLLHWLMEQHNLFSKFC</sequence>
<organism evidence="2 3">
    <name type="scientific">Rhynchospora breviuscula</name>
    <dbReference type="NCBI Taxonomy" id="2022672"/>
    <lineage>
        <taxon>Eukaryota</taxon>
        <taxon>Viridiplantae</taxon>
        <taxon>Streptophyta</taxon>
        <taxon>Embryophyta</taxon>
        <taxon>Tracheophyta</taxon>
        <taxon>Spermatophyta</taxon>
        <taxon>Magnoliopsida</taxon>
        <taxon>Liliopsida</taxon>
        <taxon>Poales</taxon>
        <taxon>Cyperaceae</taxon>
        <taxon>Cyperoideae</taxon>
        <taxon>Rhynchosporeae</taxon>
        <taxon>Rhynchospora</taxon>
    </lineage>
</organism>
<proteinExistence type="predicted"/>
<dbReference type="PANTHER" id="PTHR33116">
    <property type="entry name" value="REVERSE TRANSCRIPTASE ZINC-BINDING DOMAIN-CONTAINING PROTEIN-RELATED-RELATED"/>
    <property type="match status" value="1"/>
</dbReference>
<protein>
    <recommendedName>
        <fullName evidence="1">Reverse transcriptase domain-containing protein</fullName>
    </recommendedName>
</protein>
<keyword evidence="3" id="KW-1185">Reference proteome</keyword>
<dbReference type="PROSITE" id="PS50878">
    <property type="entry name" value="RT_POL"/>
    <property type="match status" value="1"/>
</dbReference>
<reference evidence="2" key="1">
    <citation type="journal article" date="2022" name="Cell">
        <title>Repeat-based holocentromeres influence genome architecture and karyotype evolution.</title>
        <authorList>
            <person name="Hofstatter P.G."/>
            <person name="Thangavel G."/>
            <person name="Lux T."/>
            <person name="Neumann P."/>
            <person name="Vondrak T."/>
            <person name="Novak P."/>
            <person name="Zhang M."/>
            <person name="Costa L."/>
            <person name="Castellani M."/>
            <person name="Scott A."/>
            <person name="Toegelov H."/>
            <person name="Fuchs J."/>
            <person name="Mata-Sucre Y."/>
            <person name="Dias Y."/>
            <person name="Vanzela A.L.L."/>
            <person name="Huettel B."/>
            <person name="Almeida C.C.S."/>
            <person name="Simkova H."/>
            <person name="Souza G."/>
            <person name="Pedrosa-Harand A."/>
            <person name="Macas J."/>
            <person name="Mayer K.F.X."/>
            <person name="Houben A."/>
            <person name="Marques A."/>
        </authorList>
    </citation>
    <scope>NUCLEOTIDE SEQUENCE</scope>
    <source>
        <strain evidence="2">RhyBre1mFocal</strain>
    </source>
</reference>
<name>A0A9Q0D222_9POAL</name>
<gene>
    <name evidence="2" type="ORF">LUZ63_004200</name>
</gene>
<dbReference type="OrthoDB" id="786283at2759"/>
<dbReference type="InterPro" id="IPR026960">
    <property type="entry name" value="RVT-Znf"/>
</dbReference>
<dbReference type="PANTHER" id="PTHR33116:SF78">
    <property type="entry name" value="OS12G0587133 PROTEIN"/>
    <property type="match status" value="1"/>
</dbReference>
<dbReference type="Pfam" id="PF00078">
    <property type="entry name" value="RVT_1"/>
    <property type="match status" value="1"/>
</dbReference>
<dbReference type="InterPro" id="IPR000477">
    <property type="entry name" value="RT_dom"/>
</dbReference>
<dbReference type="EMBL" id="JAMQYH010000001">
    <property type="protein sequence ID" value="KAJ1704421.1"/>
    <property type="molecule type" value="Genomic_DNA"/>
</dbReference>
<dbReference type="CDD" id="cd01650">
    <property type="entry name" value="RT_nLTR_like"/>
    <property type="match status" value="1"/>
</dbReference>
<dbReference type="SUPFAM" id="SSF56672">
    <property type="entry name" value="DNA/RNA polymerases"/>
    <property type="match status" value="1"/>
</dbReference>
<evidence type="ECO:0000313" key="2">
    <source>
        <dbReference type="EMBL" id="KAJ1704421.1"/>
    </source>
</evidence>